<evidence type="ECO:0000313" key="2">
    <source>
        <dbReference type="Proteomes" id="UP000188602"/>
    </source>
</evidence>
<dbReference type="AlphaFoldDB" id="A0A1V3JEM4"/>
<evidence type="ECO:0000313" key="1">
    <source>
        <dbReference type="EMBL" id="OOF55231.1"/>
    </source>
</evidence>
<sequence>MSCKVIRIGVFFDGTGNNLTNDEVGRSKNGVSNIGKLFRLYSNNDVLRGNLLTECLIYTRAIS</sequence>
<keyword evidence="2" id="KW-1185">Reference proteome</keyword>
<gene>
    <name evidence="1" type="ORF">BKL49_11810</name>
</gene>
<dbReference type="RefSeq" id="WP_244152012.1">
    <property type="nucleotide sequence ID" value="NZ_MLHQ01000043.1"/>
</dbReference>
<accession>A0A1V3JEM4</accession>
<dbReference type="EMBL" id="MLHQ01000043">
    <property type="protein sequence ID" value="OOF55231.1"/>
    <property type="molecule type" value="Genomic_DNA"/>
</dbReference>
<reference evidence="1 2" key="1">
    <citation type="submission" date="2016-10" db="EMBL/GenBank/DDBJ databases">
        <title>Rodentibacter gen. nov. and new species.</title>
        <authorList>
            <person name="Christensen H."/>
        </authorList>
    </citation>
    <scope>NUCLEOTIDE SEQUENCE [LARGE SCALE GENOMIC DNA]</scope>
    <source>
        <strain evidence="1 2">Ac151</strain>
    </source>
</reference>
<name>A0A1V3JEM4_9PAST</name>
<protein>
    <recommendedName>
        <fullName evidence="3">DUF2235 domain-containing protein</fullName>
    </recommendedName>
</protein>
<dbReference type="Proteomes" id="UP000188602">
    <property type="component" value="Unassembled WGS sequence"/>
</dbReference>
<proteinExistence type="predicted"/>
<comment type="caution">
    <text evidence="1">The sequence shown here is derived from an EMBL/GenBank/DDBJ whole genome shotgun (WGS) entry which is preliminary data.</text>
</comment>
<organism evidence="1 2">
    <name type="scientific">Rodentibacter myodis</name>
    <dbReference type="NCBI Taxonomy" id="1907939"/>
    <lineage>
        <taxon>Bacteria</taxon>
        <taxon>Pseudomonadati</taxon>
        <taxon>Pseudomonadota</taxon>
        <taxon>Gammaproteobacteria</taxon>
        <taxon>Pasteurellales</taxon>
        <taxon>Pasteurellaceae</taxon>
        <taxon>Rodentibacter</taxon>
    </lineage>
</organism>
<dbReference type="STRING" id="1907939.BKL49_11810"/>
<evidence type="ECO:0008006" key="3">
    <source>
        <dbReference type="Google" id="ProtNLM"/>
    </source>
</evidence>